<dbReference type="GO" id="GO:0006351">
    <property type="term" value="P:DNA-templated transcription"/>
    <property type="evidence" value="ECO:0007669"/>
    <property type="project" value="InterPro"/>
</dbReference>
<evidence type="ECO:0000313" key="8">
    <source>
        <dbReference type="EMBL" id="ROW05911.1"/>
    </source>
</evidence>
<evidence type="ECO:0000256" key="6">
    <source>
        <dbReference type="ARBA" id="ARBA00023242"/>
    </source>
</evidence>
<keyword evidence="9" id="KW-1185">Reference proteome</keyword>
<evidence type="ECO:0000313" key="9">
    <source>
        <dbReference type="Proteomes" id="UP000285146"/>
    </source>
</evidence>
<dbReference type="CDD" id="cd12148">
    <property type="entry name" value="fungal_TF_MHR"/>
    <property type="match status" value="1"/>
</dbReference>
<dbReference type="GO" id="GO:0008270">
    <property type="term" value="F:zinc ion binding"/>
    <property type="evidence" value="ECO:0007669"/>
    <property type="project" value="InterPro"/>
</dbReference>
<evidence type="ECO:0000256" key="4">
    <source>
        <dbReference type="ARBA" id="ARBA00023125"/>
    </source>
</evidence>
<dbReference type="AlphaFoldDB" id="A0A423WR77"/>
<dbReference type="EMBL" id="LKEB01000045">
    <property type="protein sequence ID" value="ROW05911.1"/>
    <property type="molecule type" value="Genomic_DNA"/>
</dbReference>
<protein>
    <recommendedName>
        <fullName evidence="7">Xylanolytic transcriptional activator regulatory domain-containing protein</fullName>
    </recommendedName>
</protein>
<keyword evidence="4" id="KW-0238">DNA-binding</keyword>
<dbReference type="OrthoDB" id="3037908at2759"/>
<keyword evidence="5" id="KW-0804">Transcription</keyword>
<sequence length="291" mass="32499">MLENTEPVTFLRGWASAGRAIRLIQLMRLNDVDASAHTDEPRDFVESETKRRTFWIAFCLDRLICILEGLPLTLSEQTICTRLPSPENMFLSGTPVKMPFLPQALSASIEPSIRASPFVESILFTALWGRVFLHHQQSAAERVCGNVSAGAGQRQTLLEDLLSRHLSRFRESFPSATVEVNQMLLFTDMIAQTTVLALCREAELLAPDAAKYSDFILRYQWKASEAAQKLSCVAGHLSGFNLFQLGSVNRLRQGTQDAMVVDVDFSSTLQSSNEVVTLHDEDINMLEVADF</sequence>
<feature type="domain" description="Xylanolytic transcriptional activator regulatory" evidence="7">
    <location>
        <begin position="13"/>
        <end position="90"/>
    </location>
</feature>
<dbReference type="GO" id="GO:0000981">
    <property type="term" value="F:DNA-binding transcription factor activity, RNA polymerase II-specific"/>
    <property type="evidence" value="ECO:0007669"/>
    <property type="project" value="InterPro"/>
</dbReference>
<evidence type="ECO:0000256" key="2">
    <source>
        <dbReference type="ARBA" id="ARBA00022723"/>
    </source>
</evidence>
<evidence type="ECO:0000256" key="3">
    <source>
        <dbReference type="ARBA" id="ARBA00023015"/>
    </source>
</evidence>
<keyword evidence="6" id="KW-0539">Nucleus</keyword>
<name>A0A423WR77_9PEZI</name>
<gene>
    <name evidence="8" type="ORF">VPNG_07978</name>
</gene>
<dbReference type="InterPro" id="IPR050815">
    <property type="entry name" value="TF_fung"/>
</dbReference>
<dbReference type="PANTHER" id="PTHR47338">
    <property type="entry name" value="ZN(II)2CYS6 TRANSCRIPTION FACTOR (EUROFUNG)-RELATED"/>
    <property type="match status" value="1"/>
</dbReference>
<dbReference type="InterPro" id="IPR007219">
    <property type="entry name" value="XnlR_reg_dom"/>
</dbReference>
<dbReference type="Pfam" id="PF04082">
    <property type="entry name" value="Fungal_trans"/>
    <property type="match status" value="1"/>
</dbReference>
<proteinExistence type="predicted"/>
<dbReference type="PANTHER" id="PTHR47338:SF3">
    <property type="entry name" value="C6 FINGER DOMAIN TRANSCRIPTION FACTOR DBAA-RELATED"/>
    <property type="match status" value="1"/>
</dbReference>
<comment type="caution">
    <text evidence="8">The sequence shown here is derived from an EMBL/GenBank/DDBJ whole genome shotgun (WGS) entry which is preliminary data.</text>
</comment>
<accession>A0A423WR77</accession>
<reference evidence="8 9" key="1">
    <citation type="submission" date="2015-09" db="EMBL/GenBank/DDBJ databases">
        <title>Host preference determinants of Valsa canker pathogens revealed by comparative genomics.</title>
        <authorList>
            <person name="Yin Z."/>
            <person name="Huang L."/>
        </authorList>
    </citation>
    <scope>NUCLEOTIDE SEQUENCE [LARGE SCALE GENOMIC DNA]</scope>
    <source>
        <strain evidence="8 9">SXYLt</strain>
    </source>
</reference>
<dbReference type="STRING" id="1230097.A0A423WR77"/>
<evidence type="ECO:0000256" key="1">
    <source>
        <dbReference type="ARBA" id="ARBA00004123"/>
    </source>
</evidence>
<evidence type="ECO:0000256" key="5">
    <source>
        <dbReference type="ARBA" id="ARBA00023163"/>
    </source>
</evidence>
<evidence type="ECO:0000259" key="7">
    <source>
        <dbReference type="SMART" id="SM00906"/>
    </source>
</evidence>
<dbReference type="SMART" id="SM00906">
    <property type="entry name" value="Fungal_trans"/>
    <property type="match status" value="1"/>
</dbReference>
<dbReference type="Proteomes" id="UP000285146">
    <property type="component" value="Unassembled WGS sequence"/>
</dbReference>
<dbReference type="InParanoid" id="A0A423WR77"/>
<keyword evidence="2" id="KW-0479">Metal-binding</keyword>
<dbReference type="GO" id="GO:0005634">
    <property type="term" value="C:nucleus"/>
    <property type="evidence" value="ECO:0007669"/>
    <property type="project" value="UniProtKB-SubCell"/>
</dbReference>
<keyword evidence="3" id="KW-0805">Transcription regulation</keyword>
<organism evidence="8 9">
    <name type="scientific">Cytospora leucostoma</name>
    <dbReference type="NCBI Taxonomy" id="1230097"/>
    <lineage>
        <taxon>Eukaryota</taxon>
        <taxon>Fungi</taxon>
        <taxon>Dikarya</taxon>
        <taxon>Ascomycota</taxon>
        <taxon>Pezizomycotina</taxon>
        <taxon>Sordariomycetes</taxon>
        <taxon>Sordariomycetidae</taxon>
        <taxon>Diaporthales</taxon>
        <taxon>Cytosporaceae</taxon>
        <taxon>Cytospora</taxon>
    </lineage>
</organism>
<comment type="subcellular location">
    <subcellularLocation>
        <location evidence="1">Nucleus</location>
    </subcellularLocation>
</comment>
<dbReference type="GO" id="GO:0003677">
    <property type="term" value="F:DNA binding"/>
    <property type="evidence" value="ECO:0007669"/>
    <property type="project" value="UniProtKB-KW"/>
</dbReference>